<reference evidence="1 2" key="1">
    <citation type="journal article" date="2023" name="IMA Fungus">
        <title>Comparative genomic study of the Penicillium genus elucidates a diverse pangenome and 15 lateral gene transfer events.</title>
        <authorList>
            <person name="Petersen C."/>
            <person name="Sorensen T."/>
            <person name="Nielsen M.R."/>
            <person name="Sondergaard T.E."/>
            <person name="Sorensen J.L."/>
            <person name="Fitzpatrick D.A."/>
            <person name="Frisvad J.C."/>
            <person name="Nielsen K.L."/>
        </authorList>
    </citation>
    <scope>NUCLEOTIDE SEQUENCE [LARGE SCALE GENOMIC DNA]</scope>
    <source>
        <strain evidence="1 2">IBT 35679</strain>
    </source>
</reference>
<gene>
    <name evidence="1" type="ORF">N7494_001944</name>
</gene>
<dbReference type="EMBL" id="JAQIZZ010000002">
    <property type="protein sequence ID" value="KAJ5552566.1"/>
    <property type="molecule type" value="Genomic_DNA"/>
</dbReference>
<dbReference type="AlphaFoldDB" id="A0AAD6GJQ4"/>
<sequence length="236" mass="27291">MRKFYYGTTFGIDAEKLRYTEISTLPLERNESFWSTPTPSLTTKIRQDFMTSLISVAAKVCPAAPGPTLCLRIQEIAQASRENKGRIFPLAAQETTTMEYSSGADDHPVQCRTCRICGIIWKLELRVPQYEKDIFLVSTRWLDLGPGLSPEDWQWEIHHHYLELDVLEDLELLVARSRSETESIQTSPSEEDLFHRNSAFLEQQTYRGMMTRWGASKWYLAGEDREESKSGYYDIM</sequence>
<evidence type="ECO:0000313" key="2">
    <source>
        <dbReference type="Proteomes" id="UP001220324"/>
    </source>
</evidence>
<proteinExistence type="predicted"/>
<evidence type="ECO:0000313" key="1">
    <source>
        <dbReference type="EMBL" id="KAJ5552566.1"/>
    </source>
</evidence>
<comment type="caution">
    <text evidence="1">The sequence shown here is derived from an EMBL/GenBank/DDBJ whole genome shotgun (WGS) entry which is preliminary data.</text>
</comment>
<accession>A0AAD6GJQ4</accession>
<dbReference type="Proteomes" id="UP001220324">
    <property type="component" value="Unassembled WGS sequence"/>
</dbReference>
<organism evidence="1 2">
    <name type="scientific">Penicillium frequentans</name>
    <dbReference type="NCBI Taxonomy" id="3151616"/>
    <lineage>
        <taxon>Eukaryota</taxon>
        <taxon>Fungi</taxon>
        <taxon>Dikarya</taxon>
        <taxon>Ascomycota</taxon>
        <taxon>Pezizomycotina</taxon>
        <taxon>Eurotiomycetes</taxon>
        <taxon>Eurotiomycetidae</taxon>
        <taxon>Eurotiales</taxon>
        <taxon>Aspergillaceae</taxon>
        <taxon>Penicillium</taxon>
    </lineage>
</organism>
<protein>
    <submittedName>
        <fullName evidence="1">Uncharacterized protein</fullName>
    </submittedName>
</protein>
<name>A0AAD6GJQ4_9EURO</name>
<keyword evidence="2" id="KW-1185">Reference proteome</keyword>